<evidence type="ECO:0000313" key="3">
    <source>
        <dbReference type="Proteomes" id="UP000002812"/>
    </source>
</evidence>
<dbReference type="PANTHER" id="PTHR39398">
    <property type="entry name" value="YALI0F14311P"/>
    <property type="match status" value="1"/>
</dbReference>
<dbReference type="HOGENOM" id="CLU_055649_0_0_1"/>
<protein>
    <recommendedName>
        <fullName evidence="4">SAC3/GANP/Nin1/mts3/eIF-3 p25</fullName>
    </recommendedName>
</protein>
<dbReference type="OrthoDB" id="2100128at2759"/>
<accession>I8IFE1</accession>
<dbReference type="Proteomes" id="UP000002812">
    <property type="component" value="Unassembled WGS sequence"/>
</dbReference>
<feature type="region of interest" description="Disordered" evidence="1">
    <location>
        <begin position="11"/>
        <end position="54"/>
    </location>
</feature>
<gene>
    <name evidence="2" type="ORF">Ao3042_07119</name>
</gene>
<reference evidence="2 3" key="1">
    <citation type="journal article" date="2012" name="Eukaryot. Cell">
        <title>Draft genome sequence of Aspergillus oryzae strain 3.042.</title>
        <authorList>
            <person name="Zhao G."/>
            <person name="Yao Y."/>
            <person name="Qi W."/>
            <person name="Wang C."/>
            <person name="Hou L."/>
            <person name="Zeng B."/>
            <person name="Cao X."/>
        </authorList>
    </citation>
    <scope>NUCLEOTIDE SEQUENCE [LARGE SCALE GENOMIC DNA]</scope>
    <source>
        <strain evidence="2 3">3.042</strain>
    </source>
</reference>
<dbReference type="EMBL" id="AKHY01000156">
    <property type="protein sequence ID" value="EIT76886.1"/>
    <property type="molecule type" value="Genomic_DNA"/>
</dbReference>
<feature type="compositionally biased region" description="Low complexity" evidence="1">
    <location>
        <begin position="25"/>
        <end position="36"/>
    </location>
</feature>
<evidence type="ECO:0000313" key="2">
    <source>
        <dbReference type="EMBL" id="EIT76886.1"/>
    </source>
</evidence>
<feature type="compositionally biased region" description="Basic and acidic residues" evidence="1">
    <location>
        <begin position="12"/>
        <end position="24"/>
    </location>
</feature>
<name>I8IFE1_ASPO3</name>
<proteinExistence type="predicted"/>
<dbReference type="AlphaFoldDB" id="I8IFE1"/>
<reference evidence="3" key="2">
    <citation type="submission" date="2012-06" db="EMBL/GenBank/DDBJ databases">
        <title>Comparative genomic analyses of Aspergillus oryzae 3.042 and A. oryzae RIB40 for soy-sauce fermentation.</title>
        <authorList>
            <person name="Zhao G."/>
            <person name="Hou L."/>
            <person name="Wang C."/>
            <person name="Cao X."/>
        </authorList>
    </citation>
    <scope>NUCLEOTIDE SEQUENCE [LARGE SCALE GENOMIC DNA]</scope>
    <source>
        <strain evidence="3">3.042</strain>
    </source>
</reference>
<sequence>MLLLVEANVGMDRNDGSDSMEKPVGETGQTEQTPTGLSRISSMSQRGKRPASRLKPVAVDSLEMVGFVSKGDRKLLDHKAQNDYFSKIVERYMAFCARHSEDLDAAWSSLPTSASGDATKNPPAALPQPRETQTKINTVSASTELSTLLLSLRKLREAVLATASTIPVSFSQRVHVFSVKISIQAKHPPSYFPSLRYLLEKLHSPSHPLPESELRDLISYLILDYACRQDDLVAAFELRAKARREYAFQSPTIDRVLTALAHDNWVIFWQVRKEVDSSIRVLMNWAEDRVRRHALKAVGSAYLNVGVQWITEGCTGDSRWTWDRLVETEKLGWQKEGDKVIIRKPKPKPQSVLGSTKSNA</sequence>
<organism evidence="2 3">
    <name type="scientific">Aspergillus oryzae (strain 3.042)</name>
    <name type="common">Yellow koji mold</name>
    <dbReference type="NCBI Taxonomy" id="1160506"/>
    <lineage>
        <taxon>Eukaryota</taxon>
        <taxon>Fungi</taxon>
        <taxon>Dikarya</taxon>
        <taxon>Ascomycota</taxon>
        <taxon>Pezizomycotina</taxon>
        <taxon>Eurotiomycetes</taxon>
        <taxon>Eurotiomycetidae</taxon>
        <taxon>Eurotiales</taxon>
        <taxon>Aspergillaceae</taxon>
        <taxon>Aspergillus</taxon>
        <taxon>Aspergillus subgen. Circumdati</taxon>
    </lineage>
</organism>
<comment type="caution">
    <text evidence="2">The sequence shown here is derived from an EMBL/GenBank/DDBJ whole genome shotgun (WGS) entry which is preliminary data.</text>
</comment>
<evidence type="ECO:0008006" key="4">
    <source>
        <dbReference type="Google" id="ProtNLM"/>
    </source>
</evidence>
<dbReference type="PANTHER" id="PTHR39398:SF1">
    <property type="entry name" value="CSN8_PSMD8_EIF3K DOMAIN-CONTAINING PROTEIN"/>
    <property type="match status" value="1"/>
</dbReference>
<evidence type="ECO:0000256" key="1">
    <source>
        <dbReference type="SAM" id="MobiDB-lite"/>
    </source>
</evidence>